<dbReference type="STRING" id="1805209.AUJ73_03685"/>
<feature type="domain" description="Fido" evidence="2">
    <location>
        <begin position="99"/>
        <end position="244"/>
    </location>
</feature>
<feature type="site" description="Important for autoinhibition of adenylyltransferase activity" evidence="1">
    <location>
        <position position="57"/>
    </location>
</feature>
<dbReference type="PROSITE" id="PS51459">
    <property type="entry name" value="FIDO"/>
    <property type="match status" value="1"/>
</dbReference>
<evidence type="ECO:0000259" key="2">
    <source>
        <dbReference type="PROSITE" id="PS51459"/>
    </source>
</evidence>
<sequence length="331" mass="38498">MKIPPEYNFNSNIVSSLQKIEANRQIIAIFAKKHALEKSKFLQNAVFKRAFYTLCLEGEKISYIKYSLENLASVQNTKIWNALNIYKWIKDGFVYKKKLTLGDLLYLHKLVMQGSVRVKEAGVFRKVQELSIIDFTKEGVYAFTPPGEIEAHIDKLISFINSDLEIFIPIKASLALYIFMRISPFLEGNGLVGRLLFFLVFTRDNYLFENALVVEEYLYRVKEEYFHILNDEKDAGRFLEFMLNIISKASSQLRLILTEKAERVLPDELLPRRKKILDYILEKGTVSLSELKENNTEVSGRMLRYDLANLMENKFILKRGNTRAVVYSARE</sequence>
<dbReference type="SUPFAM" id="SSF140931">
    <property type="entry name" value="Fic-like"/>
    <property type="match status" value="1"/>
</dbReference>
<evidence type="ECO:0000256" key="1">
    <source>
        <dbReference type="PIRSR" id="PIRSR640198-3"/>
    </source>
</evidence>
<dbReference type="InterPro" id="IPR036597">
    <property type="entry name" value="Fido-like_dom_sf"/>
</dbReference>
<evidence type="ECO:0000313" key="4">
    <source>
        <dbReference type="Proteomes" id="UP000183120"/>
    </source>
</evidence>
<reference evidence="3 4" key="1">
    <citation type="journal article" date="2016" name="Environ. Microbiol.">
        <title>Genomic resolution of a cold subsurface aquifer community provides metabolic insights for novel microbes adapted to high CO concentrations.</title>
        <authorList>
            <person name="Probst A.J."/>
            <person name="Castelle C.J."/>
            <person name="Singh A."/>
            <person name="Brown C.T."/>
            <person name="Anantharaman K."/>
            <person name="Sharon I."/>
            <person name="Hug L.A."/>
            <person name="Burstein D."/>
            <person name="Emerson J.B."/>
            <person name="Thomas B.C."/>
            <person name="Banfield J.F."/>
        </authorList>
    </citation>
    <scope>NUCLEOTIDE SEQUENCE [LARGE SCALE GENOMIC DNA]</scope>
    <source>
        <strain evidence="3">CG1_02_37_22</strain>
    </source>
</reference>
<comment type="caution">
    <text evidence="3">The sequence shown here is derived from an EMBL/GenBank/DDBJ whole genome shotgun (WGS) entry which is preliminary data.</text>
</comment>
<protein>
    <recommendedName>
        <fullName evidence="2">Fido domain-containing protein</fullName>
    </recommendedName>
</protein>
<dbReference type="Proteomes" id="UP000183120">
    <property type="component" value="Unassembled WGS sequence"/>
</dbReference>
<organism evidence="3 4">
    <name type="scientific">Candidatus Gottesmanbacteria bacterium CG1_02_37_22</name>
    <dbReference type="NCBI Taxonomy" id="1805209"/>
    <lineage>
        <taxon>Bacteria</taxon>
        <taxon>Candidatus Gottesmaniibacteriota</taxon>
    </lineage>
</organism>
<gene>
    <name evidence="3" type="ORF">AUJ73_03685</name>
</gene>
<dbReference type="InterPro" id="IPR003812">
    <property type="entry name" value="Fido"/>
</dbReference>
<dbReference type="Pfam" id="PF02661">
    <property type="entry name" value="Fic"/>
    <property type="match status" value="1"/>
</dbReference>
<dbReference type="AlphaFoldDB" id="A0A1J4TSP5"/>
<evidence type="ECO:0000313" key="3">
    <source>
        <dbReference type="EMBL" id="OIO13494.1"/>
    </source>
</evidence>
<dbReference type="EMBL" id="MNUY01000057">
    <property type="protein sequence ID" value="OIO13494.1"/>
    <property type="molecule type" value="Genomic_DNA"/>
</dbReference>
<name>A0A1J4TSP5_9BACT</name>
<accession>A0A1J4TSP5</accession>
<dbReference type="PANTHER" id="PTHR13504:SF38">
    <property type="entry name" value="FIDO DOMAIN-CONTAINING PROTEIN"/>
    <property type="match status" value="1"/>
</dbReference>
<dbReference type="InterPro" id="IPR040198">
    <property type="entry name" value="Fido_containing"/>
</dbReference>
<dbReference type="Gene3D" id="1.10.10.10">
    <property type="entry name" value="Winged helix-like DNA-binding domain superfamily/Winged helix DNA-binding domain"/>
    <property type="match status" value="1"/>
</dbReference>
<dbReference type="Gene3D" id="1.10.3290.10">
    <property type="entry name" value="Fido-like domain"/>
    <property type="match status" value="1"/>
</dbReference>
<dbReference type="PANTHER" id="PTHR13504">
    <property type="entry name" value="FIDO DOMAIN-CONTAINING PROTEIN DDB_G0283145"/>
    <property type="match status" value="1"/>
</dbReference>
<proteinExistence type="predicted"/>
<dbReference type="InterPro" id="IPR036388">
    <property type="entry name" value="WH-like_DNA-bd_sf"/>
</dbReference>